<evidence type="ECO:0000256" key="7">
    <source>
        <dbReference type="ARBA" id="ARBA00023268"/>
    </source>
</evidence>
<comment type="catalytic activity">
    <reaction evidence="9">
        <text>2'-deoxyribonucleotide-(2'-deoxyribose 5'-phosphate)-2'-deoxyribonucleotide-DNA = a 3'-end 2'-deoxyribonucleotide-(2,3-dehydro-2,3-deoxyribose 5'-phosphate)-DNA + a 5'-end 5'-phospho-2'-deoxyribonucleoside-DNA + H(+)</text>
        <dbReference type="Rhea" id="RHEA:66592"/>
        <dbReference type="Rhea" id="RHEA-COMP:13180"/>
        <dbReference type="Rhea" id="RHEA-COMP:16897"/>
        <dbReference type="Rhea" id="RHEA-COMP:17067"/>
        <dbReference type="ChEBI" id="CHEBI:15378"/>
        <dbReference type="ChEBI" id="CHEBI:136412"/>
        <dbReference type="ChEBI" id="CHEBI:157695"/>
        <dbReference type="ChEBI" id="CHEBI:167181"/>
        <dbReference type="EC" id="4.2.99.18"/>
    </reaction>
</comment>
<dbReference type="GO" id="GO:0006289">
    <property type="term" value="P:nucleotide-excision repair"/>
    <property type="evidence" value="ECO:0007669"/>
    <property type="project" value="InterPro"/>
</dbReference>
<dbReference type="Gene3D" id="1.10.1670.10">
    <property type="entry name" value="Helix-hairpin-Helix base-excision DNA repair enzymes (C-terminal)"/>
    <property type="match status" value="1"/>
</dbReference>
<protein>
    <recommendedName>
        <fullName evidence="2">DNA-(apurinic or apyrimidinic site) lyase</fullName>
        <ecNumber evidence="2">4.2.99.18</ecNumber>
    </recommendedName>
</protein>
<evidence type="ECO:0000313" key="12">
    <source>
        <dbReference type="Proteomes" id="UP000195137"/>
    </source>
</evidence>
<comment type="caution">
    <text evidence="11">The sequence shown here is derived from an EMBL/GenBank/DDBJ whole genome shotgun (WGS) entry which is preliminary data.</text>
</comment>
<name>A0A1Y3GB59_9EURY</name>
<dbReference type="PANTHER" id="PTHR10242:SF2">
    <property type="entry name" value="N-GLYCOSYLASE_DNA LYASE"/>
    <property type="match status" value="1"/>
</dbReference>
<dbReference type="AlphaFoldDB" id="A0A1Y3GB59"/>
<dbReference type="GO" id="GO:0003684">
    <property type="term" value="F:damaged DNA binding"/>
    <property type="evidence" value="ECO:0007669"/>
    <property type="project" value="InterPro"/>
</dbReference>
<dbReference type="GO" id="GO:0006284">
    <property type="term" value="P:base-excision repair"/>
    <property type="evidence" value="ECO:0007669"/>
    <property type="project" value="InterPro"/>
</dbReference>
<evidence type="ECO:0000256" key="8">
    <source>
        <dbReference type="ARBA" id="ARBA00023295"/>
    </source>
</evidence>
<dbReference type="InterPro" id="IPR052054">
    <property type="entry name" value="Oxidative_DNA_repair_enzyme"/>
</dbReference>
<keyword evidence="8" id="KW-0326">Glycosidase</keyword>
<organism evidence="11 12">
    <name type="scientific">Methanonatronarchaeum thermophilum</name>
    <dbReference type="NCBI Taxonomy" id="1927129"/>
    <lineage>
        <taxon>Archaea</taxon>
        <taxon>Methanobacteriati</taxon>
        <taxon>Methanobacteriota</taxon>
        <taxon>Methanonatronarchaeia</taxon>
        <taxon>Methanonatronarchaeales</taxon>
        <taxon>Methanonatronarchaeaceae</taxon>
        <taxon>Methanonatronarchaeum</taxon>
    </lineage>
</organism>
<gene>
    <name evidence="11" type="ORF">AMET1_1416</name>
</gene>
<dbReference type="GO" id="GO:0140078">
    <property type="term" value="F:class I DNA-(apurinic or apyrimidinic site) endonuclease activity"/>
    <property type="evidence" value="ECO:0007669"/>
    <property type="project" value="UniProtKB-EC"/>
</dbReference>
<keyword evidence="3" id="KW-0227">DNA damage</keyword>
<comment type="similarity">
    <text evidence="1">Belongs to the type-1 OGG1 family.</text>
</comment>
<dbReference type="InterPro" id="IPR011257">
    <property type="entry name" value="DNA_glycosylase"/>
</dbReference>
<keyword evidence="12" id="KW-1185">Reference proteome</keyword>
<evidence type="ECO:0000256" key="2">
    <source>
        <dbReference type="ARBA" id="ARBA00012720"/>
    </source>
</evidence>
<dbReference type="SMART" id="SM00478">
    <property type="entry name" value="ENDO3c"/>
    <property type="match status" value="1"/>
</dbReference>
<evidence type="ECO:0000256" key="6">
    <source>
        <dbReference type="ARBA" id="ARBA00023239"/>
    </source>
</evidence>
<keyword evidence="5" id="KW-0234">DNA repair</keyword>
<reference evidence="11 12" key="1">
    <citation type="submission" date="2016-12" db="EMBL/GenBank/DDBJ databases">
        <title>Discovery of methanogenic haloarchaea.</title>
        <authorList>
            <person name="Sorokin D.Y."/>
            <person name="Makarova K.S."/>
            <person name="Abbas B."/>
            <person name="Ferrer M."/>
            <person name="Golyshin P.N."/>
        </authorList>
    </citation>
    <scope>NUCLEOTIDE SEQUENCE [LARGE SCALE GENOMIC DNA]</scope>
    <source>
        <strain evidence="11">AMET1</strain>
    </source>
</reference>
<evidence type="ECO:0000313" key="11">
    <source>
        <dbReference type="EMBL" id="OUJ18497.1"/>
    </source>
</evidence>
<keyword evidence="4" id="KW-0378">Hydrolase</keyword>
<dbReference type="PANTHER" id="PTHR10242">
    <property type="entry name" value="8-OXOGUANINE DNA GLYCOSYLASE"/>
    <property type="match status" value="1"/>
</dbReference>
<keyword evidence="7" id="KW-0511">Multifunctional enzyme</keyword>
<sequence length="281" mass="32770">MKTNKIKIKQPFDLSKTIYSGQPPNFVFNEKKGSYTGFIKYNQNYKPIKLHQKNDHITYKADVPKKTVKQFLGLHHDIEAIINKINTDEFIKNLTEKHSGLRITRFDPQFTVIAFIVSANNCIRNISNFISNLTKFHGHEKTIDGDKVYLPPLDNELYKLTTDDFKKLKAGYRSRYLSKTTSMLKDGVVDLNSLHDKNHHEVREQLMTLMGVGTKIADCISLFSYSNYNSFPVDVNIRRQMKNNYKLNDMTDKEIQEYARDKWGEYAGYAQQYIFLDAITR</sequence>
<dbReference type="GO" id="GO:0008534">
    <property type="term" value="F:oxidized purine nucleobase lesion DNA N-glycosylase activity"/>
    <property type="evidence" value="ECO:0007669"/>
    <property type="project" value="InterPro"/>
</dbReference>
<dbReference type="Pfam" id="PF07934">
    <property type="entry name" value="OGG_N"/>
    <property type="match status" value="1"/>
</dbReference>
<dbReference type="SUPFAM" id="SSF55945">
    <property type="entry name" value="TATA-box binding protein-like"/>
    <property type="match status" value="1"/>
</dbReference>
<dbReference type="EC" id="4.2.99.18" evidence="2"/>
<dbReference type="Proteomes" id="UP000195137">
    <property type="component" value="Unassembled WGS sequence"/>
</dbReference>
<dbReference type="InterPro" id="IPR012904">
    <property type="entry name" value="OGG_N"/>
</dbReference>
<evidence type="ECO:0000259" key="10">
    <source>
        <dbReference type="SMART" id="SM00478"/>
    </source>
</evidence>
<dbReference type="InterPro" id="IPR023170">
    <property type="entry name" value="HhH_base_excis_C"/>
</dbReference>
<dbReference type="Gene3D" id="3.30.310.260">
    <property type="match status" value="1"/>
</dbReference>
<dbReference type="EMBL" id="MRZU01000004">
    <property type="protein sequence ID" value="OUJ18497.1"/>
    <property type="molecule type" value="Genomic_DNA"/>
</dbReference>
<feature type="domain" description="HhH-GPD" evidence="10">
    <location>
        <begin position="117"/>
        <end position="279"/>
    </location>
</feature>
<evidence type="ECO:0000256" key="4">
    <source>
        <dbReference type="ARBA" id="ARBA00022801"/>
    </source>
</evidence>
<evidence type="ECO:0000256" key="9">
    <source>
        <dbReference type="ARBA" id="ARBA00044632"/>
    </source>
</evidence>
<dbReference type="OrthoDB" id="14922at2157"/>
<dbReference type="CDD" id="cd00056">
    <property type="entry name" value="ENDO3c"/>
    <property type="match status" value="1"/>
</dbReference>
<dbReference type="SUPFAM" id="SSF48150">
    <property type="entry name" value="DNA-glycosylase"/>
    <property type="match status" value="1"/>
</dbReference>
<proteinExistence type="inferred from homology"/>
<accession>A0A1Y3GB59</accession>
<evidence type="ECO:0000256" key="5">
    <source>
        <dbReference type="ARBA" id="ARBA00023204"/>
    </source>
</evidence>
<dbReference type="InterPro" id="IPR003265">
    <property type="entry name" value="HhH-GPD_domain"/>
</dbReference>
<dbReference type="RefSeq" id="WP_086637765.1">
    <property type="nucleotide sequence ID" value="NZ_MRZU01000004.1"/>
</dbReference>
<evidence type="ECO:0000256" key="1">
    <source>
        <dbReference type="ARBA" id="ARBA00010679"/>
    </source>
</evidence>
<keyword evidence="6" id="KW-0456">Lyase</keyword>
<evidence type="ECO:0000256" key="3">
    <source>
        <dbReference type="ARBA" id="ARBA00022763"/>
    </source>
</evidence>
<dbReference type="Gene3D" id="1.10.340.30">
    <property type="entry name" value="Hypothetical protein, domain 2"/>
    <property type="match status" value="1"/>
</dbReference>